<organism evidence="2 3">
    <name type="scientific">Chrysodeixis includens</name>
    <name type="common">Soybean looper</name>
    <name type="synonym">Pseudoplusia includens</name>
    <dbReference type="NCBI Taxonomy" id="689277"/>
    <lineage>
        <taxon>Eukaryota</taxon>
        <taxon>Metazoa</taxon>
        <taxon>Ecdysozoa</taxon>
        <taxon>Arthropoda</taxon>
        <taxon>Hexapoda</taxon>
        <taxon>Insecta</taxon>
        <taxon>Pterygota</taxon>
        <taxon>Neoptera</taxon>
        <taxon>Endopterygota</taxon>
        <taxon>Lepidoptera</taxon>
        <taxon>Glossata</taxon>
        <taxon>Ditrysia</taxon>
        <taxon>Noctuoidea</taxon>
        <taxon>Noctuidae</taxon>
        <taxon>Plusiinae</taxon>
        <taxon>Chrysodeixis</taxon>
    </lineage>
</organism>
<reference evidence="2" key="1">
    <citation type="submission" date="2021-12" db="EMBL/GenBank/DDBJ databases">
        <authorList>
            <person name="King R."/>
        </authorList>
    </citation>
    <scope>NUCLEOTIDE SEQUENCE</scope>
</reference>
<proteinExistence type="predicted"/>
<sequence>MRAQYCLKSTGAARLEINFDSLVVNRKFAVHYHGSLVWGVILASGARGRFKIPDDPTLDVCHGGQSLERDQQLVLFLVFERRQTWSPSSKRAGRCLKYYKDTEQVIILITQTFVLVSRTYYTLCPRRACPTTYYQLTSLHSHRIVHPELEAAQPASRLQGASSSRGFWTCQDI</sequence>
<dbReference type="Proteomes" id="UP001154114">
    <property type="component" value="Unassembled WGS sequence"/>
</dbReference>
<dbReference type="EMBL" id="CAJCES030000019">
    <property type="protein sequence ID" value="CAH1286868.1"/>
    <property type="molecule type" value="Genomic_DNA"/>
</dbReference>
<comment type="caution">
    <text evidence="2">The sequence shown here is derived from an EMBL/GenBank/DDBJ whole genome shotgun (WGS) entry which is preliminary data.</text>
</comment>
<feature type="domain" description="C2H2-type" evidence="1">
    <location>
        <begin position="124"/>
        <end position="146"/>
    </location>
</feature>
<evidence type="ECO:0000259" key="1">
    <source>
        <dbReference type="PROSITE" id="PS00028"/>
    </source>
</evidence>
<dbReference type="AlphaFoldDB" id="A0A9P0E1K2"/>
<accession>A0A9P0E1K2</accession>
<evidence type="ECO:0000313" key="3">
    <source>
        <dbReference type="Proteomes" id="UP001154114"/>
    </source>
</evidence>
<name>A0A9P0E1K2_CHRIL</name>
<keyword evidence="3" id="KW-1185">Reference proteome</keyword>
<dbReference type="PROSITE" id="PS00028">
    <property type="entry name" value="ZINC_FINGER_C2H2_1"/>
    <property type="match status" value="1"/>
</dbReference>
<evidence type="ECO:0000313" key="2">
    <source>
        <dbReference type="EMBL" id="CAH1286868.1"/>
    </source>
</evidence>
<dbReference type="InterPro" id="IPR013087">
    <property type="entry name" value="Znf_C2H2_type"/>
</dbReference>
<protein>
    <recommendedName>
        <fullName evidence="1">C2H2-type domain-containing protein</fullName>
    </recommendedName>
</protein>
<gene>
    <name evidence="2" type="ORF">CINC_LOCUS67</name>
</gene>